<evidence type="ECO:0000256" key="2">
    <source>
        <dbReference type="ARBA" id="ARBA00022884"/>
    </source>
</evidence>
<sequence length="83" mass="9798">MPNIKSAKKKQRKDLNKTKQNDKYRRSIKSMFKDMKKGKVAKVTQKKLNSIIDKASKRKIIHKNKAARLKSRVSRFLKLKKKS</sequence>
<evidence type="ECO:0000256" key="4">
    <source>
        <dbReference type="ARBA" id="ARBA00023274"/>
    </source>
</evidence>
<dbReference type="GO" id="GO:0019843">
    <property type="term" value="F:rRNA binding"/>
    <property type="evidence" value="ECO:0007669"/>
    <property type="project" value="UniProtKB-UniRule"/>
</dbReference>
<evidence type="ECO:0000256" key="3">
    <source>
        <dbReference type="ARBA" id="ARBA00022980"/>
    </source>
</evidence>
<keyword evidence="4 6" id="KW-0687">Ribonucleoprotein</keyword>
<comment type="function">
    <text evidence="6">Binds directly to 16S ribosomal RNA.</text>
</comment>
<dbReference type="GO" id="GO:1990904">
    <property type="term" value="C:ribonucleoprotein complex"/>
    <property type="evidence" value="ECO:0007669"/>
    <property type="project" value="UniProtKB-KW"/>
</dbReference>
<dbReference type="InterPro" id="IPR002583">
    <property type="entry name" value="Ribosomal_bS20"/>
</dbReference>
<organism evidence="8 9">
    <name type="scientific">Candidatus Roizmanbacteria bacterium CG2_30_33_16</name>
    <dbReference type="NCBI Taxonomy" id="1805340"/>
    <lineage>
        <taxon>Bacteria</taxon>
        <taxon>Candidatus Roizmaniibacteriota</taxon>
    </lineage>
</organism>
<comment type="caution">
    <text evidence="8">The sequence shown here is derived from an EMBL/GenBank/DDBJ whole genome shotgun (WGS) entry which is preliminary data.</text>
</comment>
<dbReference type="SUPFAM" id="SSF46992">
    <property type="entry name" value="Ribosomal protein S20"/>
    <property type="match status" value="1"/>
</dbReference>
<name>A0A1J5HQN3_9BACT</name>
<dbReference type="AlphaFoldDB" id="A0A1J5HQN3"/>
<dbReference type="GO" id="GO:0003735">
    <property type="term" value="F:structural constituent of ribosome"/>
    <property type="evidence" value="ECO:0007669"/>
    <property type="project" value="InterPro"/>
</dbReference>
<protein>
    <recommendedName>
        <fullName evidence="5 6">Small ribosomal subunit protein bS20</fullName>
    </recommendedName>
</protein>
<proteinExistence type="inferred from homology"/>
<keyword evidence="3 6" id="KW-0689">Ribosomal protein</keyword>
<dbReference type="Gene3D" id="1.20.58.110">
    <property type="entry name" value="Ribosomal protein S20"/>
    <property type="match status" value="1"/>
</dbReference>
<feature type="compositionally biased region" description="Basic and acidic residues" evidence="7">
    <location>
        <begin position="13"/>
        <end position="25"/>
    </location>
</feature>
<gene>
    <name evidence="6" type="primary">rpsT</name>
    <name evidence="8" type="ORF">AUK04_04905</name>
</gene>
<evidence type="ECO:0000256" key="5">
    <source>
        <dbReference type="ARBA" id="ARBA00035136"/>
    </source>
</evidence>
<feature type="region of interest" description="Disordered" evidence="7">
    <location>
        <begin position="1"/>
        <end position="25"/>
    </location>
</feature>
<evidence type="ECO:0000313" key="9">
    <source>
        <dbReference type="Proteomes" id="UP000183758"/>
    </source>
</evidence>
<dbReference type="NCBIfam" id="TIGR00029">
    <property type="entry name" value="S20"/>
    <property type="match status" value="1"/>
</dbReference>
<evidence type="ECO:0000256" key="1">
    <source>
        <dbReference type="ARBA" id="ARBA00022730"/>
    </source>
</evidence>
<dbReference type="GO" id="GO:0006412">
    <property type="term" value="P:translation"/>
    <property type="evidence" value="ECO:0007669"/>
    <property type="project" value="UniProtKB-UniRule"/>
</dbReference>
<feature type="compositionally biased region" description="Basic residues" evidence="7">
    <location>
        <begin position="1"/>
        <end position="12"/>
    </location>
</feature>
<dbReference type="HAMAP" id="MF_00500">
    <property type="entry name" value="Ribosomal_bS20"/>
    <property type="match status" value="1"/>
</dbReference>
<evidence type="ECO:0000313" key="8">
    <source>
        <dbReference type="EMBL" id="OIP82334.1"/>
    </source>
</evidence>
<accession>A0A1J5HQN3</accession>
<evidence type="ECO:0000256" key="7">
    <source>
        <dbReference type="SAM" id="MobiDB-lite"/>
    </source>
</evidence>
<dbReference type="Pfam" id="PF01649">
    <property type="entry name" value="Ribosomal_S20p"/>
    <property type="match status" value="1"/>
</dbReference>
<dbReference type="GO" id="GO:0005840">
    <property type="term" value="C:ribosome"/>
    <property type="evidence" value="ECO:0007669"/>
    <property type="project" value="UniProtKB-KW"/>
</dbReference>
<comment type="similarity">
    <text evidence="6">Belongs to the bacterial ribosomal protein bS20 family.</text>
</comment>
<keyword evidence="1 6" id="KW-0699">rRNA-binding</keyword>
<keyword evidence="2 6" id="KW-0694">RNA-binding</keyword>
<reference evidence="8 9" key="1">
    <citation type="journal article" date="2016" name="Environ. Microbiol.">
        <title>Genomic resolution of a cold subsurface aquifer community provides metabolic insights for novel microbes adapted to high CO concentrations.</title>
        <authorList>
            <person name="Probst A.J."/>
            <person name="Castelle C.J."/>
            <person name="Singh A."/>
            <person name="Brown C.T."/>
            <person name="Anantharaman K."/>
            <person name="Sharon I."/>
            <person name="Hug L.A."/>
            <person name="Burstein D."/>
            <person name="Emerson J.B."/>
            <person name="Thomas B.C."/>
            <person name="Banfield J.F."/>
        </authorList>
    </citation>
    <scope>NUCLEOTIDE SEQUENCE [LARGE SCALE GENOMIC DNA]</scope>
    <source>
        <strain evidence="8">CG2_30_33_16</strain>
    </source>
</reference>
<dbReference type="InterPro" id="IPR036510">
    <property type="entry name" value="Ribosomal_bS20_sf"/>
</dbReference>
<evidence type="ECO:0000256" key="6">
    <source>
        <dbReference type="HAMAP-Rule" id="MF_00500"/>
    </source>
</evidence>
<dbReference type="Proteomes" id="UP000183758">
    <property type="component" value="Unassembled WGS sequence"/>
</dbReference>
<dbReference type="EMBL" id="MNZM01000117">
    <property type="protein sequence ID" value="OIP82334.1"/>
    <property type="molecule type" value="Genomic_DNA"/>
</dbReference>